<dbReference type="Gene3D" id="1.10.1020.10">
    <property type="entry name" value="Adenine-specific Methyltransferase, Domain 2"/>
    <property type="match status" value="1"/>
</dbReference>
<dbReference type="AlphaFoldDB" id="A0A382F0K6"/>
<dbReference type="GO" id="GO:0009307">
    <property type="term" value="P:DNA restriction-modification system"/>
    <property type="evidence" value="ECO:0007669"/>
    <property type="project" value="InterPro"/>
</dbReference>
<dbReference type="InterPro" id="IPR012327">
    <property type="entry name" value="MeTrfase_D12"/>
</dbReference>
<keyword evidence="4" id="KW-0808">Transferase</keyword>
<evidence type="ECO:0000256" key="2">
    <source>
        <dbReference type="ARBA" id="ARBA00011900"/>
    </source>
</evidence>
<dbReference type="Pfam" id="PF02086">
    <property type="entry name" value="MethyltransfD12"/>
    <property type="match status" value="1"/>
</dbReference>
<dbReference type="InterPro" id="IPR023095">
    <property type="entry name" value="Ade_MeTrfase_dom_2"/>
</dbReference>
<protein>
    <recommendedName>
        <fullName evidence="2">site-specific DNA-methyltransferase (adenine-specific)</fullName>
        <ecNumber evidence="2">2.1.1.72</ecNumber>
    </recommendedName>
</protein>
<name>A0A382F0K6_9ZZZZ</name>
<comment type="catalytic activity">
    <reaction evidence="6">
        <text>a 2'-deoxyadenosine in DNA + S-adenosyl-L-methionine = an N(6)-methyl-2'-deoxyadenosine in DNA + S-adenosyl-L-homocysteine + H(+)</text>
        <dbReference type="Rhea" id="RHEA:15197"/>
        <dbReference type="Rhea" id="RHEA-COMP:12418"/>
        <dbReference type="Rhea" id="RHEA-COMP:12419"/>
        <dbReference type="ChEBI" id="CHEBI:15378"/>
        <dbReference type="ChEBI" id="CHEBI:57856"/>
        <dbReference type="ChEBI" id="CHEBI:59789"/>
        <dbReference type="ChEBI" id="CHEBI:90615"/>
        <dbReference type="ChEBI" id="CHEBI:90616"/>
        <dbReference type="EC" id="2.1.1.72"/>
    </reaction>
</comment>
<dbReference type="EMBL" id="UINC01047359">
    <property type="protein sequence ID" value="SVB56538.1"/>
    <property type="molecule type" value="Genomic_DNA"/>
</dbReference>
<dbReference type="PANTHER" id="PTHR30481">
    <property type="entry name" value="DNA ADENINE METHYLASE"/>
    <property type="match status" value="1"/>
</dbReference>
<comment type="similarity">
    <text evidence="1">Belongs to the N(4)/N(6)-methyltransferase family.</text>
</comment>
<feature type="non-terminal residue" evidence="7">
    <location>
        <position position="1"/>
    </location>
</feature>
<sequence>VTIARPFLKWAGGKHRVVSELLKITNEFSPLGCDWKVGVGSRYHEPFLGSGAMYFGMKDEGIISTRKDSYLSDLNPALINVMQVVSDAKLLESLIRILGNWQNQYGKKGPVPKNSSQVLRDKGMYYKKRRQMNQYLGRMELESDKFRIEFAALMIFLNKTCFNGLWRMNSQGLFNVPEGDYVTPQNICQEELLRSCNQLLKGTKIERMDWKDSIKRSKPGDLVYLDPPYMPLKIDDQVFNSYYTDGFDFEDQRELALAAAAAASRGVRVIASNHDALGEPTIRDIYGNSAADV</sequence>
<dbReference type="GO" id="GO:1904047">
    <property type="term" value="F:S-adenosyl-L-methionine binding"/>
    <property type="evidence" value="ECO:0007669"/>
    <property type="project" value="TreeGrafter"/>
</dbReference>
<dbReference type="SUPFAM" id="SSF53335">
    <property type="entry name" value="S-adenosyl-L-methionine-dependent methyltransferases"/>
    <property type="match status" value="1"/>
</dbReference>
<accession>A0A382F0K6</accession>
<evidence type="ECO:0000313" key="7">
    <source>
        <dbReference type="EMBL" id="SVB56538.1"/>
    </source>
</evidence>
<proteinExistence type="inferred from homology"/>
<feature type="non-terminal residue" evidence="7">
    <location>
        <position position="293"/>
    </location>
</feature>
<evidence type="ECO:0000256" key="6">
    <source>
        <dbReference type="ARBA" id="ARBA00047942"/>
    </source>
</evidence>
<organism evidence="7">
    <name type="scientific">marine metagenome</name>
    <dbReference type="NCBI Taxonomy" id="408172"/>
    <lineage>
        <taxon>unclassified sequences</taxon>
        <taxon>metagenomes</taxon>
        <taxon>ecological metagenomes</taxon>
    </lineage>
</organism>
<gene>
    <name evidence="7" type="ORF">METZ01_LOCUS209392</name>
</gene>
<dbReference type="Gene3D" id="3.40.50.150">
    <property type="entry name" value="Vaccinia Virus protein VP39"/>
    <property type="match status" value="1"/>
</dbReference>
<dbReference type="PANTHER" id="PTHR30481:SF3">
    <property type="entry name" value="DNA ADENINE METHYLASE"/>
    <property type="match status" value="1"/>
</dbReference>
<reference evidence="7" key="1">
    <citation type="submission" date="2018-05" db="EMBL/GenBank/DDBJ databases">
        <authorList>
            <person name="Lanie J.A."/>
            <person name="Ng W.-L."/>
            <person name="Kazmierczak K.M."/>
            <person name="Andrzejewski T.M."/>
            <person name="Davidsen T.M."/>
            <person name="Wayne K.J."/>
            <person name="Tettelin H."/>
            <person name="Glass J.I."/>
            <person name="Rusch D."/>
            <person name="Podicherti R."/>
            <person name="Tsui H.-C.T."/>
            <person name="Winkler M.E."/>
        </authorList>
    </citation>
    <scope>NUCLEOTIDE SEQUENCE</scope>
</reference>
<dbReference type="GO" id="GO:0032259">
    <property type="term" value="P:methylation"/>
    <property type="evidence" value="ECO:0007669"/>
    <property type="project" value="UniProtKB-KW"/>
</dbReference>
<evidence type="ECO:0000256" key="1">
    <source>
        <dbReference type="ARBA" id="ARBA00006594"/>
    </source>
</evidence>
<keyword evidence="5" id="KW-0949">S-adenosyl-L-methionine</keyword>
<dbReference type="GO" id="GO:0009007">
    <property type="term" value="F:site-specific DNA-methyltransferase (adenine-specific) activity"/>
    <property type="evidence" value="ECO:0007669"/>
    <property type="project" value="UniProtKB-EC"/>
</dbReference>
<dbReference type="PIRSF" id="PIRSF000398">
    <property type="entry name" value="M_m6A_EcoRV"/>
    <property type="match status" value="1"/>
</dbReference>
<evidence type="ECO:0000256" key="5">
    <source>
        <dbReference type="ARBA" id="ARBA00022691"/>
    </source>
</evidence>
<dbReference type="InterPro" id="IPR012263">
    <property type="entry name" value="M_m6A_EcoRV"/>
</dbReference>
<dbReference type="PROSITE" id="PS00092">
    <property type="entry name" value="N6_MTASE"/>
    <property type="match status" value="1"/>
</dbReference>
<dbReference type="InterPro" id="IPR002052">
    <property type="entry name" value="DNA_methylase_N6_adenine_CS"/>
</dbReference>
<evidence type="ECO:0000256" key="4">
    <source>
        <dbReference type="ARBA" id="ARBA00022679"/>
    </source>
</evidence>
<dbReference type="GO" id="GO:0006298">
    <property type="term" value="P:mismatch repair"/>
    <property type="evidence" value="ECO:0007669"/>
    <property type="project" value="TreeGrafter"/>
</dbReference>
<keyword evidence="3" id="KW-0489">Methyltransferase</keyword>
<dbReference type="GO" id="GO:0043565">
    <property type="term" value="F:sequence-specific DNA binding"/>
    <property type="evidence" value="ECO:0007669"/>
    <property type="project" value="TreeGrafter"/>
</dbReference>
<dbReference type="InterPro" id="IPR029063">
    <property type="entry name" value="SAM-dependent_MTases_sf"/>
</dbReference>
<evidence type="ECO:0000256" key="3">
    <source>
        <dbReference type="ARBA" id="ARBA00022603"/>
    </source>
</evidence>
<dbReference type="EC" id="2.1.1.72" evidence="2"/>
<dbReference type="NCBIfam" id="TIGR00571">
    <property type="entry name" value="dam"/>
    <property type="match status" value="1"/>
</dbReference>